<keyword evidence="2" id="KW-0472">Membrane</keyword>
<dbReference type="Proteomes" id="UP001501442">
    <property type="component" value="Unassembled WGS sequence"/>
</dbReference>
<feature type="transmembrane region" description="Helical" evidence="2">
    <location>
        <begin position="41"/>
        <end position="60"/>
    </location>
</feature>
<keyword evidence="2" id="KW-1133">Transmembrane helix</keyword>
<evidence type="ECO:0000313" key="3">
    <source>
        <dbReference type="EMBL" id="GAA4638077.1"/>
    </source>
</evidence>
<feature type="transmembrane region" description="Helical" evidence="2">
    <location>
        <begin position="366"/>
        <end position="389"/>
    </location>
</feature>
<keyword evidence="2" id="KW-0812">Transmembrane</keyword>
<comment type="caution">
    <text evidence="3">The sequence shown here is derived from an EMBL/GenBank/DDBJ whole genome shotgun (WGS) entry which is preliminary data.</text>
</comment>
<feature type="compositionally biased region" description="Polar residues" evidence="1">
    <location>
        <begin position="1"/>
        <end position="12"/>
    </location>
</feature>
<protein>
    <recommendedName>
        <fullName evidence="5">Integral membrane protein</fullName>
    </recommendedName>
</protein>
<reference evidence="4" key="1">
    <citation type="journal article" date="2019" name="Int. J. Syst. Evol. Microbiol.">
        <title>The Global Catalogue of Microorganisms (GCM) 10K type strain sequencing project: providing services to taxonomists for standard genome sequencing and annotation.</title>
        <authorList>
            <consortium name="The Broad Institute Genomics Platform"/>
            <consortium name="The Broad Institute Genome Sequencing Center for Infectious Disease"/>
            <person name="Wu L."/>
            <person name="Ma J."/>
        </authorList>
    </citation>
    <scope>NUCLEOTIDE SEQUENCE [LARGE SCALE GENOMIC DNA]</scope>
    <source>
        <strain evidence="4">JCM 17939</strain>
    </source>
</reference>
<evidence type="ECO:0000256" key="1">
    <source>
        <dbReference type="SAM" id="MobiDB-lite"/>
    </source>
</evidence>
<feature type="transmembrane region" description="Helical" evidence="2">
    <location>
        <begin position="193"/>
        <end position="215"/>
    </location>
</feature>
<dbReference type="EMBL" id="BAABHK010000021">
    <property type="protein sequence ID" value="GAA4638077.1"/>
    <property type="molecule type" value="Genomic_DNA"/>
</dbReference>
<feature type="region of interest" description="Disordered" evidence="1">
    <location>
        <begin position="272"/>
        <end position="291"/>
    </location>
</feature>
<feature type="transmembrane region" description="Helical" evidence="2">
    <location>
        <begin position="80"/>
        <end position="103"/>
    </location>
</feature>
<feature type="compositionally biased region" description="Basic and acidic residues" evidence="1">
    <location>
        <begin position="13"/>
        <end position="22"/>
    </location>
</feature>
<evidence type="ECO:0000256" key="2">
    <source>
        <dbReference type="SAM" id="Phobius"/>
    </source>
</evidence>
<dbReference type="RefSeq" id="WP_345441366.1">
    <property type="nucleotide sequence ID" value="NZ_BAABHK010000021.1"/>
</dbReference>
<keyword evidence="4" id="KW-1185">Reference proteome</keyword>
<feature type="region of interest" description="Disordered" evidence="1">
    <location>
        <begin position="1"/>
        <end position="33"/>
    </location>
</feature>
<name>A0ABP8UT80_9ACTN</name>
<proteinExistence type="predicted"/>
<evidence type="ECO:0000313" key="4">
    <source>
        <dbReference type="Proteomes" id="UP001501442"/>
    </source>
</evidence>
<gene>
    <name evidence="3" type="ORF">GCM10023196_094410</name>
</gene>
<feature type="transmembrane region" description="Helical" evidence="2">
    <location>
        <begin position="341"/>
        <end position="359"/>
    </location>
</feature>
<sequence>MISFSGPVTTPGSEERSADSSGERAPAAGPFTDSTVPHRRAALAVWGAIIVAGFGVGAILRSTGHLPVDRFPPLHADPRLLIGPLLPAVVVGLVAVAVLPIAARRLPWRSVLLTAWLGSALWAVALQLPDGLARPLTAPTEYLAGLPAIGDDPLRWLRGFAGAMQAYPTHVKGHPPLPTLILWALQRAGLRDAGWAAALVITAGSSAVAAIAITVRRLAGADAARRAVPFVVLAPTALWVATSMDALFLGVAAWAVALVTIAATRPAPDGFEPVATAHDEPASVHSPPVHSPPALSAPGDAALRGLPPLRSTPGDRGPGTRGGAALGCAFAGGLLLGSLPYLSYGLLPMFALPLAVLVLTRPPRAVLGALAAGCVVVPAAFTLAGFSWFEGVAGTHTAWAAGGGARARPYAYFLVGDVSVLALLIGPATAMALPTVLRHTAALAKALLPGGPADPGENRWRGTGRGALRWRGAGHSMLRWRGAERAEYRPAGAGHSAFRWRGAGGERVAAEGPGGSVWIGRLGWPVAAALAGMIALDLSGVTRGEVERIWIPYAAWTTIAPAVVRPPARTLLLAQVATALVIQALARSPW</sequence>
<accession>A0ABP8UT80</accession>
<feature type="transmembrane region" description="Helical" evidence="2">
    <location>
        <begin position="227"/>
        <end position="256"/>
    </location>
</feature>
<feature type="transmembrane region" description="Helical" evidence="2">
    <location>
        <begin position="409"/>
        <end position="433"/>
    </location>
</feature>
<evidence type="ECO:0008006" key="5">
    <source>
        <dbReference type="Google" id="ProtNLM"/>
    </source>
</evidence>
<organism evidence="3 4">
    <name type="scientific">Actinoallomurus vinaceus</name>
    <dbReference type="NCBI Taxonomy" id="1080074"/>
    <lineage>
        <taxon>Bacteria</taxon>
        <taxon>Bacillati</taxon>
        <taxon>Actinomycetota</taxon>
        <taxon>Actinomycetes</taxon>
        <taxon>Streptosporangiales</taxon>
        <taxon>Thermomonosporaceae</taxon>
        <taxon>Actinoallomurus</taxon>
    </lineage>
</organism>